<feature type="compositionally biased region" description="Polar residues" evidence="1">
    <location>
        <begin position="438"/>
        <end position="449"/>
    </location>
</feature>
<dbReference type="SUPFAM" id="SSF53254">
    <property type="entry name" value="Phosphoglycerate mutase-like"/>
    <property type="match status" value="1"/>
</dbReference>
<feature type="compositionally biased region" description="Acidic residues" evidence="1">
    <location>
        <begin position="536"/>
        <end position="545"/>
    </location>
</feature>
<dbReference type="STRING" id="1448308.A0A2T2P3N0"/>
<dbReference type="OrthoDB" id="10261749at2759"/>
<feature type="compositionally biased region" description="Basic and acidic residues" evidence="1">
    <location>
        <begin position="546"/>
        <end position="577"/>
    </location>
</feature>
<dbReference type="Proteomes" id="UP000240883">
    <property type="component" value="Unassembled WGS sequence"/>
</dbReference>
<feature type="compositionally biased region" description="Basic and acidic residues" evidence="1">
    <location>
        <begin position="306"/>
        <end position="324"/>
    </location>
</feature>
<feature type="region of interest" description="Disordered" evidence="1">
    <location>
        <begin position="232"/>
        <end position="253"/>
    </location>
</feature>
<dbReference type="Pfam" id="PF00300">
    <property type="entry name" value="His_Phos_1"/>
    <property type="match status" value="1"/>
</dbReference>
<dbReference type="EMBL" id="KZ678130">
    <property type="protein sequence ID" value="PSN72287.1"/>
    <property type="molecule type" value="Genomic_DNA"/>
</dbReference>
<accession>A0A2T2P3N0</accession>
<dbReference type="InterPro" id="IPR013078">
    <property type="entry name" value="His_Pase_superF_clade-1"/>
</dbReference>
<dbReference type="InterPro" id="IPR052765">
    <property type="entry name" value="PGM-Related"/>
</dbReference>
<dbReference type="Gene3D" id="3.40.50.1240">
    <property type="entry name" value="Phosphoglycerate mutase-like"/>
    <property type="match status" value="1"/>
</dbReference>
<gene>
    <name evidence="2" type="ORF">BS50DRAFT_569811</name>
</gene>
<organism evidence="2 3">
    <name type="scientific">Corynespora cassiicola Philippines</name>
    <dbReference type="NCBI Taxonomy" id="1448308"/>
    <lineage>
        <taxon>Eukaryota</taxon>
        <taxon>Fungi</taxon>
        <taxon>Dikarya</taxon>
        <taxon>Ascomycota</taxon>
        <taxon>Pezizomycotina</taxon>
        <taxon>Dothideomycetes</taxon>
        <taxon>Pleosporomycetidae</taxon>
        <taxon>Pleosporales</taxon>
        <taxon>Corynesporascaceae</taxon>
        <taxon>Corynespora</taxon>
    </lineage>
</organism>
<feature type="region of interest" description="Disordered" evidence="1">
    <location>
        <begin position="292"/>
        <end position="577"/>
    </location>
</feature>
<sequence length="577" mass="64025">MGKPRMIILVRHAQSEGNKNRDIHQFIPDHRVKLTQHGWGQAEEAGRQLRSLLKPDDTLQFFTSPYRRTRETTEGILRTLTADEPTPSPFPRHKIKVFEEPRLREQDFGNFQPCSAEMERMWQERADYGHFFYRIPHGESAADAYDRISGFNESMWRQFGEEDFPSVCVLVTHGLMTRVFLMKWYHWSVEYFEDLRNVNHCEFIVMKQSPTNGRYILQNELRTWSELKRRAAAAGGNGTAATPSKGTATPGALTASPTIPIRRWGGCANGCNHDKANWPRRAMRKNTAEYLGGQLPAPALPPANLDGEKDDHPIASQEADHTPIIKEPASSKVTRKASTKAAPFPSLPLTPASPNDASNDASSSNEDGVQSSEEEEAATTIPRTFQHPAPRTAAILRHLHPRDSNGNVAGLAPPPQGEGFSDDSDYFPGMQHAHAHSQGPNGKSANGSHSRSRLRASSKQRQQSKERKAARKMSEKNWIEESGMYSGARADTLGDGDGTSDDAAFTGKRTASPTGIKSDDKPILKEALKGDMIVENSDEENDGADDELKKLSDGKQLGEADIDKLKDADRKSFGEVY</sequence>
<keyword evidence="3" id="KW-1185">Reference proteome</keyword>
<dbReference type="CDD" id="cd07067">
    <property type="entry name" value="HP_PGM_like"/>
    <property type="match status" value="1"/>
</dbReference>
<dbReference type="InterPro" id="IPR029033">
    <property type="entry name" value="His_PPase_superfam"/>
</dbReference>
<evidence type="ECO:0000313" key="2">
    <source>
        <dbReference type="EMBL" id="PSN72287.1"/>
    </source>
</evidence>
<dbReference type="PANTHER" id="PTHR46192">
    <property type="entry name" value="BROAD-RANGE ACID PHOSPHATASE DET1"/>
    <property type="match status" value="1"/>
</dbReference>
<evidence type="ECO:0000313" key="3">
    <source>
        <dbReference type="Proteomes" id="UP000240883"/>
    </source>
</evidence>
<dbReference type="SMART" id="SM00855">
    <property type="entry name" value="PGAM"/>
    <property type="match status" value="1"/>
</dbReference>
<dbReference type="AlphaFoldDB" id="A0A2T2P3N0"/>
<name>A0A2T2P3N0_CORCC</name>
<proteinExistence type="predicted"/>
<feature type="compositionally biased region" description="Low complexity" evidence="1">
    <location>
        <begin position="352"/>
        <end position="365"/>
    </location>
</feature>
<protein>
    <submittedName>
        <fullName evidence="2">Phosphoglycerate mutase family protein</fullName>
    </submittedName>
</protein>
<feature type="compositionally biased region" description="Basic and acidic residues" evidence="1">
    <location>
        <begin position="517"/>
        <end position="529"/>
    </location>
</feature>
<evidence type="ECO:0000256" key="1">
    <source>
        <dbReference type="SAM" id="MobiDB-lite"/>
    </source>
</evidence>
<feature type="compositionally biased region" description="Basic and acidic residues" evidence="1">
    <location>
        <begin position="463"/>
        <end position="479"/>
    </location>
</feature>
<reference evidence="2 3" key="1">
    <citation type="journal article" date="2018" name="Front. Microbiol.">
        <title>Genome-Wide Analysis of Corynespora cassiicola Leaf Fall Disease Putative Effectors.</title>
        <authorList>
            <person name="Lopez D."/>
            <person name="Ribeiro S."/>
            <person name="Label P."/>
            <person name="Fumanal B."/>
            <person name="Venisse J.S."/>
            <person name="Kohler A."/>
            <person name="de Oliveira R.R."/>
            <person name="Labutti K."/>
            <person name="Lipzen A."/>
            <person name="Lail K."/>
            <person name="Bauer D."/>
            <person name="Ohm R.A."/>
            <person name="Barry K.W."/>
            <person name="Spatafora J."/>
            <person name="Grigoriev I.V."/>
            <person name="Martin F.M."/>
            <person name="Pujade-Renaud V."/>
        </authorList>
    </citation>
    <scope>NUCLEOTIDE SEQUENCE [LARGE SCALE GENOMIC DNA]</scope>
    <source>
        <strain evidence="2 3">Philippines</strain>
    </source>
</reference>